<evidence type="ECO:0008006" key="3">
    <source>
        <dbReference type="Google" id="ProtNLM"/>
    </source>
</evidence>
<proteinExistence type="predicted"/>
<dbReference type="Gene3D" id="2.10.230.10">
    <property type="entry name" value="Heat shock protein DnaJ, cysteine-rich domain"/>
    <property type="match status" value="1"/>
</dbReference>
<dbReference type="EMBL" id="JADWDC010000024">
    <property type="protein sequence ID" value="MCC0177567.1"/>
    <property type="molecule type" value="Genomic_DNA"/>
</dbReference>
<evidence type="ECO:0000313" key="2">
    <source>
        <dbReference type="Proteomes" id="UP000729733"/>
    </source>
</evidence>
<reference evidence="1" key="1">
    <citation type="journal article" date="2021" name="Antonie Van Leeuwenhoek">
        <title>Draft genome and description of Waterburya agarophytonicola gen. nov. sp. nov. (Pleurocapsales, Cyanobacteria): a seaweed symbiont.</title>
        <authorList>
            <person name="Bonthond G."/>
            <person name="Shalygin S."/>
            <person name="Bayer T."/>
            <person name="Weinberger F."/>
        </authorList>
    </citation>
    <scope>NUCLEOTIDE SEQUENCE</scope>
    <source>
        <strain evidence="1">KI4</strain>
    </source>
</reference>
<sequence length="61" mass="7089">MTLERSPKKTKQELCYQCEGKGYTEIRDCAGEIQRTETCSFCAGKGYSDRQTKERNKELFN</sequence>
<dbReference type="AlphaFoldDB" id="A0A964FFX9"/>
<dbReference type="Proteomes" id="UP000729733">
    <property type="component" value="Unassembled WGS sequence"/>
</dbReference>
<accession>A0A964FFX9</accession>
<name>A0A964FFX9_9CYAN</name>
<gene>
    <name evidence="1" type="ORF">I4641_11315</name>
</gene>
<comment type="caution">
    <text evidence="1">The sequence shown here is derived from an EMBL/GenBank/DDBJ whole genome shotgun (WGS) entry which is preliminary data.</text>
</comment>
<dbReference type="InterPro" id="IPR036410">
    <property type="entry name" value="HSP_DnaJ_Cys-rich_dom_sf"/>
</dbReference>
<evidence type="ECO:0000313" key="1">
    <source>
        <dbReference type="EMBL" id="MCC0177567.1"/>
    </source>
</evidence>
<keyword evidence="2" id="KW-1185">Reference proteome</keyword>
<organism evidence="1 2">
    <name type="scientific">Waterburya agarophytonicola KI4</name>
    <dbReference type="NCBI Taxonomy" id="2874699"/>
    <lineage>
        <taxon>Bacteria</taxon>
        <taxon>Bacillati</taxon>
        <taxon>Cyanobacteriota</taxon>
        <taxon>Cyanophyceae</taxon>
        <taxon>Pleurocapsales</taxon>
        <taxon>Hyellaceae</taxon>
        <taxon>Waterburya</taxon>
        <taxon>Waterburya agarophytonicola</taxon>
    </lineage>
</organism>
<dbReference type="RefSeq" id="WP_229640631.1">
    <property type="nucleotide sequence ID" value="NZ_JADWDC010000024.1"/>
</dbReference>
<protein>
    <recommendedName>
        <fullName evidence="3">Molecular chaperone DnaJ</fullName>
    </recommendedName>
</protein>
<dbReference type="SUPFAM" id="SSF57938">
    <property type="entry name" value="DnaJ/Hsp40 cysteine-rich domain"/>
    <property type="match status" value="1"/>
</dbReference>